<dbReference type="Pfam" id="PF02922">
    <property type="entry name" value="CBM_48"/>
    <property type="match status" value="1"/>
</dbReference>
<dbReference type="Gene3D" id="2.60.40.1130">
    <property type="entry name" value="Rab geranylgeranyltransferase alpha-subunit, insert domain"/>
    <property type="match status" value="1"/>
</dbReference>
<dbReference type="InterPro" id="IPR024561">
    <property type="entry name" value="Pullul_strch_C"/>
</dbReference>
<dbReference type="CDD" id="cd02860">
    <property type="entry name" value="E_set_Pullulanase"/>
    <property type="match status" value="1"/>
</dbReference>
<dbReference type="EC" id="3.2.1.41" evidence="7"/>
<dbReference type="SUPFAM" id="SSF51011">
    <property type="entry name" value="Glycosyl hydrolase domain"/>
    <property type="match status" value="1"/>
</dbReference>
<dbReference type="Gene3D" id="3.20.20.80">
    <property type="entry name" value="Glycosidases"/>
    <property type="match status" value="1"/>
</dbReference>
<evidence type="ECO:0000256" key="1">
    <source>
        <dbReference type="ARBA" id="ARBA00008061"/>
    </source>
</evidence>
<feature type="chain" id="PRO_5027579108" description="pullulanase" evidence="10">
    <location>
        <begin position="31"/>
        <end position="1170"/>
    </location>
</feature>
<dbReference type="NCBIfam" id="TIGR02103">
    <property type="entry name" value="pullul_strch"/>
    <property type="match status" value="1"/>
</dbReference>
<dbReference type="Pfam" id="PF11852">
    <property type="entry name" value="Pullul_strch_C"/>
    <property type="match status" value="1"/>
</dbReference>
<dbReference type="CDD" id="cd12962">
    <property type="entry name" value="X25_BaPul_like"/>
    <property type="match status" value="1"/>
</dbReference>
<gene>
    <name evidence="12" type="primary">pulA</name>
    <name evidence="12" type="ORF">ENQ20_17725</name>
</gene>
<evidence type="ECO:0000256" key="9">
    <source>
        <dbReference type="ARBA" id="ARBA00031076"/>
    </source>
</evidence>
<dbReference type="GO" id="GO:0030246">
    <property type="term" value="F:carbohydrate binding"/>
    <property type="evidence" value="ECO:0007669"/>
    <property type="project" value="InterPro"/>
</dbReference>
<dbReference type="InterPro" id="IPR040671">
    <property type="entry name" value="Pullulanase_N2"/>
</dbReference>
<evidence type="ECO:0000256" key="2">
    <source>
        <dbReference type="ARBA" id="ARBA00022729"/>
    </source>
</evidence>
<comment type="similarity">
    <text evidence="1">Belongs to the glycosyl hydrolase 13 family.</text>
</comment>
<dbReference type="Pfam" id="PF22058">
    <property type="entry name" value="X25_BaPul_like"/>
    <property type="match status" value="1"/>
</dbReference>
<dbReference type="InterPro" id="IPR004193">
    <property type="entry name" value="Glyco_hydro_13_N"/>
</dbReference>
<evidence type="ECO:0000256" key="8">
    <source>
        <dbReference type="ARBA" id="ARBA00029618"/>
    </source>
</evidence>
<dbReference type="GO" id="GO:0051060">
    <property type="term" value="F:pullulanase activity"/>
    <property type="evidence" value="ECO:0007669"/>
    <property type="project" value="UniProtKB-EC"/>
</dbReference>
<dbReference type="InterPro" id="IPR014756">
    <property type="entry name" value="Ig_E-set"/>
</dbReference>
<dbReference type="InterPro" id="IPR013783">
    <property type="entry name" value="Ig-like_fold"/>
</dbReference>
<evidence type="ECO:0000259" key="11">
    <source>
        <dbReference type="SMART" id="SM00642"/>
    </source>
</evidence>
<dbReference type="InterPro" id="IPR017853">
    <property type="entry name" value="GH"/>
</dbReference>
<dbReference type="Pfam" id="PF03714">
    <property type="entry name" value="PUD"/>
    <property type="match status" value="1"/>
</dbReference>
<evidence type="ECO:0000256" key="4">
    <source>
        <dbReference type="ARBA" id="ARBA00022837"/>
    </source>
</evidence>
<dbReference type="InterPro" id="IPR005323">
    <property type="entry name" value="CBM41_pullulanase"/>
</dbReference>
<organism evidence="12">
    <name type="scientific">Caldilinea aerophila</name>
    <dbReference type="NCBI Taxonomy" id="133453"/>
    <lineage>
        <taxon>Bacteria</taxon>
        <taxon>Bacillati</taxon>
        <taxon>Chloroflexota</taxon>
        <taxon>Caldilineae</taxon>
        <taxon>Caldilineales</taxon>
        <taxon>Caldilineaceae</taxon>
        <taxon>Caldilinea</taxon>
    </lineage>
</organism>
<keyword evidence="5" id="KW-0326">Glycosidase</keyword>
<dbReference type="Gene3D" id="2.60.40.1110">
    <property type="match status" value="1"/>
</dbReference>
<protein>
    <recommendedName>
        <fullName evidence="7">pullulanase</fullName>
        <ecNumber evidence="7">3.2.1.41</ecNumber>
    </recommendedName>
    <alternativeName>
        <fullName evidence="8">Alpha-dextrin endo-1,6-alpha-glucosidase</fullName>
    </alternativeName>
    <alternativeName>
        <fullName evidence="9">Pullulan 6-glucanohydrolase</fullName>
    </alternativeName>
</protein>
<keyword evidence="2 10" id="KW-0732">Signal</keyword>
<dbReference type="SUPFAM" id="SSF51445">
    <property type="entry name" value="(Trans)glycosidases"/>
    <property type="match status" value="1"/>
</dbReference>
<accession>A0A7C1JD10</accession>
<dbReference type="SUPFAM" id="SSF81296">
    <property type="entry name" value="E set domains"/>
    <property type="match status" value="2"/>
</dbReference>
<keyword evidence="3" id="KW-0378">Hydrolase</keyword>
<dbReference type="EMBL" id="DSMG01000185">
    <property type="protein sequence ID" value="HDX33303.1"/>
    <property type="molecule type" value="Genomic_DNA"/>
</dbReference>
<dbReference type="Gene3D" id="2.60.40.1180">
    <property type="entry name" value="Golgi alpha-mannosidase II"/>
    <property type="match status" value="1"/>
</dbReference>
<comment type="catalytic activity">
    <reaction evidence="6">
        <text>Hydrolysis of (1-&gt;6)-alpha-D-glucosidic linkages in pullulan, amylopectin and glycogen, and in the alpha- and beta-limit dextrins of amylopectin and glycogen.</text>
        <dbReference type="EC" id="3.2.1.41"/>
    </reaction>
</comment>
<dbReference type="AlphaFoldDB" id="A0A7C1JD10"/>
<dbReference type="InterPro" id="IPR054409">
    <property type="entry name" value="X25_BaPul-like"/>
</dbReference>
<dbReference type="PANTHER" id="PTHR43002">
    <property type="entry name" value="GLYCOGEN DEBRANCHING ENZYME"/>
    <property type="match status" value="1"/>
</dbReference>
<evidence type="ECO:0000256" key="3">
    <source>
        <dbReference type="ARBA" id="ARBA00022801"/>
    </source>
</evidence>
<dbReference type="InterPro" id="IPR006047">
    <property type="entry name" value="GH13_cat_dom"/>
</dbReference>
<proteinExistence type="inferred from homology"/>
<dbReference type="CDD" id="cd11341">
    <property type="entry name" value="AmyAc_Pullulanase_LD-like"/>
    <property type="match status" value="1"/>
</dbReference>
<name>A0A7C1JD10_9CHLR</name>
<feature type="signal peptide" evidence="10">
    <location>
        <begin position="1"/>
        <end position="30"/>
    </location>
</feature>
<dbReference type="InterPro" id="IPR011839">
    <property type="entry name" value="Pullul_strch"/>
</dbReference>
<sequence>MISQPGKARLFLALTLILALILPMAPAALAQDVAVIHYHRPDGDYEGWGLHAWDAAAITVEWANPLPPDGEDDFGIFWEVPIKPDGTRLGFIVHKGDLKDPGPDQFLDLTKSKEAWVISGDLLVYTERPDPSARPKGDLNRSRAHWVTRELIAYPAGDDLPTDAVFQLFDASNGGMQLTLEGIMGAGVTRTPLTVDKAGLPEEVIAKFPHLAGYMALRLPESELHAVPALLKGQLAVQVTTAEGELLDATGVQTPGVIDELFTYDGPLGLTWEEGIPTLRLWAPTAKRVRLYLFEDSVTPEPTEIVAMKNENGVWTAVGDPTWKNKYYLYEVRVFVPTTGAVEVNRVTDPYSLSLVMNSRRSQIVDLDDPALKPEGWDELTKPPLDAPEDITIWEVHMRDFSALDESVPEEHRGTYLAFTHLESNGMQHLKALAEAGLTHLHLLPTFDIATIDEDKTTWEAPDPALLATLPPDSEAQQALVAETRHVDAYNWGYDPFHYFVPEGSYATDPDGPTRILEYRQMVQALNEMGLRVVADVVFNHTNASGQSEKSVLDRIVPGYYHRLSLDGFVETSTCCPNTATEHNMMRKLMVDAVKLWATAYKIDAFRFDLMGHHMVEDMLAVREALDSLTLEEDGVDGTSIFIYGEGWNFGEVANNARGVNATQLNLGGSGIGTFNDRLRDAVRGVGPFDGGQNLKRQGFVSGLSIQPNSYDWGGEEKAAARLGLLTDWIQIGLAGNLKEYLLLDHRGYALYGAELDYNGAPAGYTMDPQENIVYADKHDNQTLFDVVQLAAPDEATIEERAQMAQLGHAIVLLSQGVPFQQAGTEMLRSKSFDRDSYDSGDWFNFLDFTYQDNGFGRGLPIADKNQSDWPIMQPLLANSDLKPDKALLQDTIAHFTDFLRIRYSSPLFRLPTDEQILNIVHFHNAGPEAIPGLIVMSLADVGEEEADVDPHLELVVALFNAQPENVTFSDETLAGMDLTLHPVLAAREGRYASASYDTENGVFTVPARSAVVFVAADVAEDFIERFAALRQSLETMRSEQPSLEEIQAAEAAAAAQERSTPQSVSFPGTIGSALGGADWAPDDPTVQATGEGLGVWALVADLPAGEYEFKVAINGSWDENYGLGGERNGPNIPLRLDSPATVTFRYDAATHAVWAEVAGEVVAGEAPNE</sequence>
<dbReference type="GO" id="GO:0005975">
    <property type="term" value="P:carbohydrate metabolic process"/>
    <property type="evidence" value="ECO:0007669"/>
    <property type="project" value="InterPro"/>
</dbReference>
<evidence type="ECO:0000313" key="12">
    <source>
        <dbReference type="EMBL" id="HDX33303.1"/>
    </source>
</evidence>
<comment type="caution">
    <text evidence="12">The sequence shown here is derived from an EMBL/GenBank/DDBJ whole genome shotgun (WGS) entry which is preliminary data.</text>
</comment>
<dbReference type="InterPro" id="IPR013784">
    <property type="entry name" value="Carb-bd-like_fold"/>
</dbReference>
<evidence type="ECO:0000256" key="10">
    <source>
        <dbReference type="SAM" id="SignalP"/>
    </source>
</evidence>
<dbReference type="SUPFAM" id="SSF49452">
    <property type="entry name" value="Starch-binding domain-like"/>
    <property type="match status" value="1"/>
</dbReference>
<evidence type="ECO:0000256" key="5">
    <source>
        <dbReference type="ARBA" id="ARBA00023295"/>
    </source>
</evidence>
<dbReference type="Gene3D" id="2.60.40.10">
    <property type="entry name" value="Immunoglobulins"/>
    <property type="match status" value="2"/>
</dbReference>
<evidence type="ECO:0000256" key="6">
    <source>
        <dbReference type="ARBA" id="ARBA00023965"/>
    </source>
</evidence>
<dbReference type="Pfam" id="PF17967">
    <property type="entry name" value="Pullulanase_N2"/>
    <property type="match status" value="1"/>
</dbReference>
<keyword evidence="4" id="KW-0106">Calcium</keyword>
<reference evidence="12" key="1">
    <citation type="journal article" date="2020" name="mSystems">
        <title>Genome- and Community-Level Interaction Insights into Carbon Utilization and Element Cycling Functions of Hydrothermarchaeota in Hydrothermal Sediment.</title>
        <authorList>
            <person name="Zhou Z."/>
            <person name="Liu Y."/>
            <person name="Xu W."/>
            <person name="Pan J."/>
            <person name="Luo Z.H."/>
            <person name="Li M."/>
        </authorList>
    </citation>
    <scope>NUCLEOTIDE SEQUENCE [LARGE SCALE GENOMIC DNA]</scope>
    <source>
        <strain evidence="12">SpSt-289</strain>
    </source>
</reference>
<dbReference type="CDD" id="cd10315">
    <property type="entry name" value="CBM41_pullulanase"/>
    <property type="match status" value="1"/>
</dbReference>
<dbReference type="SMART" id="SM00642">
    <property type="entry name" value="Aamy"/>
    <property type="match status" value="1"/>
</dbReference>
<dbReference type="InterPro" id="IPR013780">
    <property type="entry name" value="Glyco_hydro_b"/>
</dbReference>
<evidence type="ECO:0000256" key="7">
    <source>
        <dbReference type="ARBA" id="ARBA00024062"/>
    </source>
</evidence>
<feature type="domain" description="Glycosyl hydrolase family 13 catalytic" evidence="11">
    <location>
        <begin position="484"/>
        <end position="857"/>
    </location>
</feature>